<evidence type="ECO:0000313" key="2">
    <source>
        <dbReference type="EMBL" id="KAK0627059.1"/>
    </source>
</evidence>
<protein>
    <recommendedName>
        <fullName evidence="1">JmjC domain-containing protein</fullName>
    </recommendedName>
</protein>
<dbReference type="Gene3D" id="2.60.120.650">
    <property type="entry name" value="Cupin"/>
    <property type="match status" value="1"/>
</dbReference>
<dbReference type="AlphaFoldDB" id="A0AA39X4B1"/>
<dbReference type="SUPFAM" id="SSF51197">
    <property type="entry name" value="Clavaminate synthase-like"/>
    <property type="match status" value="1"/>
</dbReference>
<gene>
    <name evidence="2" type="ORF">B0T14DRAFT_562910</name>
</gene>
<evidence type="ECO:0000313" key="3">
    <source>
        <dbReference type="Proteomes" id="UP001175000"/>
    </source>
</evidence>
<dbReference type="PROSITE" id="PS51184">
    <property type="entry name" value="JMJC"/>
    <property type="match status" value="1"/>
</dbReference>
<accession>A0AA39X4B1</accession>
<sequence>MNDILNGFRKDADGRVFRSGKTTEAEEGTIVTVLQQLANPDPLNAVYCTNLPTTYSLKIPSTVASKEEVYETNQNRSCASNITPTGTVIDLHYDPKHHIATILGTGKTNCLKLWLFCPPTEKNKEVFFRHYDGNDTLRRSFSELEFAEFVLQDESQAVIFPPTTLHATLAIQGGILVALDFTTPYHIPACSDLVLRLAEGHRLEKHHCVPIKNAYELAEVRFKESATELLEARKAYCQIFSLIRPRLPRKLSGKCQICDKLWSLHSDKRKD</sequence>
<dbReference type="EMBL" id="JAULSU010000002">
    <property type="protein sequence ID" value="KAK0627059.1"/>
    <property type="molecule type" value="Genomic_DNA"/>
</dbReference>
<comment type="caution">
    <text evidence="2">The sequence shown here is derived from an EMBL/GenBank/DDBJ whole genome shotgun (WGS) entry which is preliminary data.</text>
</comment>
<dbReference type="InterPro" id="IPR003347">
    <property type="entry name" value="JmjC_dom"/>
</dbReference>
<keyword evidence="3" id="KW-1185">Reference proteome</keyword>
<feature type="domain" description="JmjC" evidence="1">
    <location>
        <begin position="48"/>
        <end position="198"/>
    </location>
</feature>
<evidence type="ECO:0000259" key="1">
    <source>
        <dbReference type="PROSITE" id="PS51184"/>
    </source>
</evidence>
<reference evidence="2" key="1">
    <citation type="submission" date="2023-06" db="EMBL/GenBank/DDBJ databases">
        <title>Genome-scale phylogeny and comparative genomics of the fungal order Sordariales.</title>
        <authorList>
            <consortium name="Lawrence Berkeley National Laboratory"/>
            <person name="Hensen N."/>
            <person name="Bonometti L."/>
            <person name="Westerberg I."/>
            <person name="Brannstrom I.O."/>
            <person name="Guillou S."/>
            <person name="Cros-Aarteil S."/>
            <person name="Calhoun S."/>
            <person name="Haridas S."/>
            <person name="Kuo A."/>
            <person name="Mondo S."/>
            <person name="Pangilinan J."/>
            <person name="Riley R."/>
            <person name="Labutti K."/>
            <person name="Andreopoulos B."/>
            <person name="Lipzen A."/>
            <person name="Chen C."/>
            <person name="Yanf M."/>
            <person name="Daum C."/>
            <person name="Ng V."/>
            <person name="Clum A."/>
            <person name="Steindorff A."/>
            <person name="Ohm R."/>
            <person name="Martin F."/>
            <person name="Silar P."/>
            <person name="Natvig D."/>
            <person name="Lalanne C."/>
            <person name="Gautier V."/>
            <person name="Ament-Velasquez S.L."/>
            <person name="Kruys A."/>
            <person name="Hutchinson M.I."/>
            <person name="Powell A.J."/>
            <person name="Barry K."/>
            <person name="Miller A.N."/>
            <person name="Grigoriev I.V."/>
            <person name="Debuchy R."/>
            <person name="Gladieux P."/>
            <person name="Thoren M.H."/>
            <person name="Johannesson H."/>
        </authorList>
    </citation>
    <scope>NUCLEOTIDE SEQUENCE</scope>
    <source>
        <strain evidence="2">CBS 606.72</strain>
    </source>
</reference>
<name>A0AA39X4B1_9PEZI</name>
<organism evidence="2 3">
    <name type="scientific">Immersiella caudata</name>
    <dbReference type="NCBI Taxonomy" id="314043"/>
    <lineage>
        <taxon>Eukaryota</taxon>
        <taxon>Fungi</taxon>
        <taxon>Dikarya</taxon>
        <taxon>Ascomycota</taxon>
        <taxon>Pezizomycotina</taxon>
        <taxon>Sordariomycetes</taxon>
        <taxon>Sordariomycetidae</taxon>
        <taxon>Sordariales</taxon>
        <taxon>Lasiosphaeriaceae</taxon>
        <taxon>Immersiella</taxon>
    </lineage>
</organism>
<dbReference type="Proteomes" id="UP001175000">
    <property type="component" value="Unassembled WGS sequence"/>
</dbReference>
<proteinExistence type="predicted"/>